<dbReference type="PROSITE" id="PS51450">
    <property type="entry name" value="LRR"/>
    <property type="match status" value="1"/>
</dbReference>
<proteinExistence type="predicted"/>
<dbReference type="OrthoDB" id="546383at2759"/>
<feature type="signal peptide" evidence="4">
    <location>
        <begin position="1"/>
        <end position="18"/>
    </location>
</feature>
<keyword evidence="5" id="KW-1185">Reference proteome</keyword>
<name>A0A6P5A777_BRABE</name>
<dbReference type="GO" id="GO:0005615">
    <property type="term" value="C:extracellular space"/>
    <property type="evidence" value="ECO:0007669"/>
    <property type="project" value="TreeGrafter"/>
</dbReference>
<dbReference type="InterPro" id="IPR003591">
    <property type="entry name" value="Leu-rich_rpt_typical-subtyp"/>
</dbReference>
<dbReference type="InterPro" id="IPR032675">
    <property type="entry name" value="LRR_dom_sf"/>
</dbReference>
<evidence type="ECO:0000256" key="1">
    <source>
        <dbReference type="ARBA" id="ARBA00022614"/>
    </source>
</evidence>
<dbReference type="SMART" id="SM00369">
    <property type="entry name" value="LRR_TYP"/>
    <property type="match status" value="4"/>
</dbReference>
<protein>
    <submittedName>
        <fullName evidence="6">Uncharacterized protein LOC109481104</fullName>
    </submittedName>
</protein>
<dbReference type="Pfam" id="PF13855">
    <property type="entry name" value="LRR_8"/>
    <property type="match status" value="2"/>
</dbReference>
<dbReference type="PANTHER" id="PTHR24373">
    <property type="entry name" value="SLIT RELATED LEUCINE-RICH REPEAT NEURONAL PROTEIN"/>
    <property type="match status" value="1"/>
</dbReference>
<feature type="chain" id="PRO_5027538186" evidence="4">
    <location>
        <begin position="19"/>
        <end position="431"/>
    </location>
</feature>
<reference evidence="6" key="1">
    <citation type="submission" date="2025-08" db="UniProtKB">
        <authorList>
            <consortium name="RefSeq"/>
        </authorList>
    </citation>
    <scope>IDENTIFICATION</scope>
    <source>
        <tissue evidence="6">Gonad</tissue>
    </source>
</reference>
<keyword evidence="3" id="KW-0677">Repeat</keyword>
<dbReference type="SUPFAM" id="SSF52058">
    <property type="entry name" value="L domain-like"/>
    <property type="match status" value="1"/>
</dbReference>
<dbReference type="GO" id="GO:0031012">
    <property type="term" value="C:extracellular matrix"/>
    <property type="evidence" value="ECO:0007669"/>
    <property type="project" value="TreeGrafter"/>
</dbReference>
<dbReference type="Proteomes" id="UP000515135">
    <property type="component" value="Unplaced"/>
</dbReference>
<organism evidence="5 6">
    <name type="scientific">Branchiostoma belcheri</name>
    <name type="common">Amphioxus</name>
    <dbReference type="NCBI Taxonomy" id="7741"/>
    <lineage>
        <taxon>Eukaryota</taxon>
        <taxon>Metazoa</taxon>
        <taxon>Chordata</taxon>
        <taxon>Cephalochordata</taxon>
        <taxon>Leptocardii</taxon>
        <taxon>Amphioxiformes</taxon>
        <taxon>Branchiostomatidae</taxon>
        <taxon>Branchiostoma</taxon>
    </lineage>
</organism>
<dbReference type="AlphaFoldDB" id="A0A6P5A777"/>
<dbReference type="PANTHER" id="PTHR24373:SF370">
    <property type="entry name" value="FISH-LIPS, ISOFORM E"/>
    <property type="match status" value="1"/>
</dbReference>
<dbReference type="GeneID" id="109481104"/>
<sequence length="431" mass="48713">MLFLLFFLALVVAEIASASFCFPLCTSASWSECLHDSMPEALRYQSDKCILCNRQERQSSVGAVSNTKSTLRHTAPCWQGMEKALGIRGRPFGVLSEKKLTPNRSSVETLVLIENEITDVEENALVGFSNLKYLSLDFNRLTHVRQSWFNGLEKLGFLTLSNNRIAQIEHGCFRNMPRLLLLSLENNLLPVLDPDWFFGQSKLFYLYLGGNNIKTIPPSTFKNVRPYEIYLQDSALSCLDQRVLWGLEFMSIFYVSGSSLATVQVEMSHKLGWAVSIHAHGFLQHMQIISVEVPYFYFCVGHYPGINKKSFSWRFDSIDAVPRHKSKHFTVLCTEVAYDPPAPDLSRFVAIATNDLPDKRDPSYQKYREKCRQVWEHNLGVTVALRGNSTLQLVSMGVGNTTRADLAILVDDTPDTVLASSVESATRFQII</sequence>
<accession>A0A6P5A777</accession>
<evidence type="ECO:0000313" key="5">
    <source>
        <dbReference type="Proteomes" id="UP000515135"/>
    </source>
</evidence>
<evidence type="ECO:0000256" key="2">
    <source>
        <dbReference type="ARBA" id="ARBA00022729"/>
    </source>
</evidence>
<dbReference type="InterPro" id="IPR001611">
    <property type="entry name" value="Leu-rich_rpt"/>
</dbReference>
<evidence type="ECO:0000256" key="3">
    <source>
        <dbReference type="ARBA" id="ARBA00022737"/>
    </source>
</evidence>
<keyword evidence="1" id="KW-0433">Leucine-rich repeat</keyword>
<keyword evidence="2 4" id="KW-0732">Signal</keyword>
<dbReference type="InterPro" id="IPR050328">
    <property type="entry name" value="Dev_Immune_Receptor"/>
</dbReference>
<gene>
    <name evidence="6" type="primary">LOC109481104</name>
</gene>
<evidence type="ECO:0000256" key="4">
    <source>
        <dbReference type="SAM" id="SignalP"/>
    </source>
</evidence>
<dbReference type="RefSeq" id="XP_019639142.1">
    <property type="nucleotide sequence ID" value="XM_019783583.1"/>
</dbReference>
<dbReference type="KEGG" id="bbel:109481104"/>
<dbReference type="Gene3D" id="3.80.10.10">
    <property type="entry name" value="Ribonuclease Inhibitor"/>
    <property type="match status" value="1"/>
</dbReference>
<evidence type="ECO:0000313" key="6">
    <source>
        <dbReference type="RefSeq" id="XP_019639142.1"/>
    </source>
</evidence>